<dbReference type="PROSITE" id="PS51285">
    <property type="entry name" value="AGC_KINASE_CTER"/>
    <property type="match status" value="1"/>
</dbReference>
<protein>
    <submittedName>
        <fullName evidence="8">Uncharacterized protein</fullName>
    </submittedName>
</protein>
<dbReference type="FunFam" id="1.10.510.10:FF:000465">
    <property type="entry name" value="Non-specific serine/threonine protein kinase"/>
    <property type="match status" value="1"/>
</dbReference>
<dbReference type="PROSITE" id="PS00108">
    <property type="entry name" value="PROTEIN_KINASE_ST"/>
    <property type="match status" value="1"/>
</dbReference>
<dbReference type="SUPFAM" id="SSF56112">
    <property type="entry name" value="Protein kinase-like (PK-like)"/>
    <property type="match status" value="1"/>
</dbReference>
<dbReference type="SMART" id="SM00220">
    <property type="entry name" value="S_TKc"/>
    <property type="match status" value="1"/>
</dbReference>
<keyword evidence="4" id="KW-0418">Kinase</keyword>
<keyword evidence="2" id="KW-0808">Transferase</keyword>
<dbReference type="InterPro" id="IPR045270">
    <property type="entry name" value="STKc_AGC"/>
</dbReference>
<dbReference type="Gene3D" id="1.10.510.10">
    <property type="entry name" value="Transferase(Phosphotransferase) domain 1"/>
    <property type="match status" value="1"/>
</dbReference>
<dbReference type="PROSITE" id="PS50011">
    <property type="entry name" value="PROTEIN_KINASE_DOM"/>
    <property type="match status" value="1"/>
</dbReference>
<dbReference type="InterPro" id="IPR000961">
    <property type="entry name" value="AGC-kinase_C"/>
</dbReference>
<dbReference type="PANTHER" id="PTHR24351">
    <property type="entry name" value="RIBOSOMAL PROTEIN S6 KINASE"/>
    <property type="match status" value="1"/>
</dbReference>
<dbReference type="InterPro" id="IPR011009">
    <property type="entry name" value="Kinase-like_dom_sf"/>
</dbReference>
<dbReference type="SMART" id="SM00133">
    <property type="entry name" value="S_TK_X"/>
    <property type="match status" value="1"/>
</dbReference>
<name>A0A8J8NRV9_HALGN</name>
<evidence type="ECO:0000313" key="8">
    <source>
        <dbReference type="EMBL" id="TNV80427.1"/>
    </source>
</evidence>
<evidence type="ECO:0000256" key="1">
    <source>
        <dbReference type="ARBA" id="ARBA00022527"/>
    </source>
</evidence>
<dbReference type="InterPro" id="IPR000719">
    <property type="entry name" value="Prot_kinase_dom"/>
</dbReference>
<feature type="domain" description="AGC-kinase C-terminal" evidence="7">
    <location>
        <begin position="305"/>
        <end position="368"/>
    </location>
</feature>
<dbReference type="Proteomes" id="UP000785679">
    <property type="component" value="Unassembled WGS sequence"/>
</dbReference>
<evidence type="ECO:0000256" key="2">
    <source>
        <dbReference type="ARBA" id="ARBA00022679"/>
    </source>
</evidence>
<dbReference type="CDD" id="cd05123">
    <property type="entry name" value="STKc_AGC"/>
    <property type="match status" value="1"/>
</dbReference>
<dbReference type="EMBL" id="RRYP01007523">
    <property type="protein sequence ID" value="TNV80427.1"/>
    <property type="molecule type" value="Genomic_DNA"/>
</dbReference>
<gene>
    <name evidence="8" type="ORF">FGO68_gene6259</name>
</gene>
<accession>A0A8J8NRV9</accession>
<dbReference type="Pfam" id="PF00069">
    <property type="entry name" value="Pkinase"/>
    <property type="match status" value="1"/>
</dbReference>
<keyword evidence="5" id="KW-0067">ATP-binding</keyword>
<reference evidence="8" key="1">
    <citation type="submission" date="2019-06" db="EMBL/GenBank/DDBJ databases">
        <authorList>
            <person name="Zheng W."/>
        </authorList>
    </citation>
    <scope>NUCLEOTIDE SEQUENCE</scope>
    <source>
        <strain evidence="8">QDHG01</strain>
    </source>
</reference>
<dbReference type="Gene3D" id="3.30.200.20">
    <property type="entry name" value="Phosphorylase Kinase, domain 1"/>
    <property type="match status" value="1"/>
</dbReference>
<dbReference type="GO" id="GO:0004674">
    <property type="term" value="F:protein serine/threonine kinase activity"/>
    <property type="evidence" value="ECO:0007669"/>
    <property type="project" value="UniProtKB-KW"/>
</dbReference>
<dbReference type="AlphaFoldDB" id="A0A8J8NRV9"/>
<dbReference type="InterPro" id="IPR008271">
    <property type="entry name" value="Ser/Thr_kinase_AS"/>
</dbReference>
<feature type="domain" description="Protein kinase" evidence="6">
    <location>
        <begin position="32"/>
        <end position="304"/>
    </location>
</feature>
<evidence type="ECO:0000259" key="7">
    <source>
        <dbReference type="PROSITE" id="PS51285"/>
    </source>
</evidence>
<comment type="caution">
    <text evidence="8">The sequence shown here is derived from an EMBL/GenBank/DDBJ whole genome shotgun (WGS) entry which is preliminary data.</text>
</comment>
<evidence type="ECO:0000256" key="5">
    <source>
        <dbReference type="ARBA" id="ARBA00022840"/>
    </source>
</evidence>
<keyword evidence="9" id="KW-1185">Reference proteome</keyword>
<evidence type="ECO:0000259" key="6">
    <source>
        <dbReference type="PROSITE" id="PS50011"/>
    </source>
</evidence>
<sequence>MEFVESSQQPSLDNHKLVYAQENTNIRSLDEFEVTNLIGKGSISNVYLVIHKPYNKPYAMKVIQKSLIVGEDLFTNTKLEKDLLTTANHPFFVNMLCCFQNPSEVIFIMGFARGGDLFQHLSLLGTFDEEVVKFIAAQLAMAIGYLHTQHIVYRDLKLENILLNDDGYISLVDFGISKQLSQEDPSRMSQQMPQNIRGQRTFSVRGTPEYMAPEMLLQDGHSFPVDWWALGTLTYEMLVGQPPYFEEDQGTMFTRIKKDTEIDFPEDLPLSEECKSFIRGLLQKDPEARLGSRGFIDLMNHPFFESIDFEKLQNKALPAPYKPQVSPDDILDVSNFDESLTQITQRDDPRISMAIGGAGIRESLFRAL</sequence>
<evidence type="ECO:0000256" key="4">
    <source>
        <dbReference type="ARBA" id="ARBA00022777"/>
    </source>
</evidence>
<evidence type="ECO:0000256" key="3">
    <source>
        <dbReference type="ARBA" id="ARBA00022741"/>
    </source>
</evidence>
<organism evidence="8 9">
    <name type="scientific">Halteria grandinella</name>
    <dbReference type="NCBI Taxonomy" id="5974"/>
    <lineage>
        <taxon>Eukaryota</taxon>
        <taxon>Sar</taxon>
        <taxon>Alveolata</taxon>
        <taxon>Ciliophora</taxon>
        <taxon>Intramacronucleata</taxon>
        <taxon>Spirotrichea</taxon>
        <taxon>Stichotrichia</taxon>
        <taxon>Sporadotrichida</taxon>
        <taxon>Halteriidae</taxon>
        <taxon>Halteria</taxon>
    </lineage>
</organism>
<dbReference type="GO" id="GO:0005524">
    <property type="term" value="F:ATP binding"/>
    <property type="evidence" value="ECO:0007669"/>
    <property type="project" value="UniProtKB-KW"/>
</dbReference>
<proteinExistence type="predicted"/>
<keyword evidence="3" id="KW-0547">Nucleotide-binding</keyword>
<evidence type="ECO:0000313" key="9">
    <source>
        <dbReference type="Proteomes" id="UP000785679"/>
    </source>
</evidence>
<keyword evidence="1" id="KW-0723">Serine/threonine-protein kinase</keyword>
<dbReference type="OrthoDB" id="354826at2759"/>